<name>A0A9W6TZA4_9STRA</name>
<dbReference type="PANTHER" id="PTHR13510">
    <property type="entry name" value="FYVE-FINGER-CONTAINING RAB5 EFFECTOR PROTEIN RABENOSYN-5-RELATED"/>
    <property type="match status" value="1"/>
</dbReference>
<evidence type="ECO:0000256" key="1">
    <source>
        <dbReference type="SAM" id="MobiDB-lite"/>
    </source>
</evidence>
<dbReference type="InterPro" id="IPR052727">
    <property type="entry name" value="Rab4/Rab5_effector"/>
</dbReference>
<organism evidence="2 3">
    <name type="scientific">Phytophthora lilii</name>
    <dbReference type="NCBI Taxonomy" id="2077276"/>
    <lineage>
        <taxon>Eukaryota</taxon>
        <taxon>Sar</taxon>
        <taxon>Stramenopiles</taxon>
        <taxon>Oomycota</taxon>
        <taxon>Peronosporomycetes</taxon>
        <taxon>Peronosporales</taxon>
        <taxon>Peronosporaceae</taxon>
        <taxon>Phytophthora</taxon>
    </lineage>
</organism>
<proteinExistence type="predicted"/>
<dbReference type="OrthoDB" id="120096at2759"/>
<feature type="compositionally biased region" description="Low complexity" evidence="1">
    <location>
        <begin position="593"/>
        <end position="604"/>
    </location>
</feature>
<feature type="compositionally biased region" description="Basic and acidic residues" evidence="1">
    <location>
        <begin position="528"/>
        <end position="539"/>
    </location>
</feature>
<dbReference type="CDD" id="cd00065">
    <property type="entry name" value="FYVE_like_SF"/>
    <property type="match status" value="1"/>
</dbReference>
<gene>
    <name evidence="2" type="ORF">Plil01_000895500</name>
</gene>
<keyword evidence="3" id="KW-1185">Reference proteome</keyword>
<protein>
    <submittedName>
        <fullName evidence="2">Unnamed protein product</fullName>
    </submittedName>
</protein>
<dbReference type="AlphaFoldDB" id="A0A9W6TZA4"/>
<feature type="region of interest" description="Disordered" evidence="1">
    <location>
        <begin position="518"/>
        <end position="609"/>
    </location>
</feature>
<dbReference type="Proteomes" id="UP001165083">
    <property type="component" value="Unassembled WGS sequence"/>
</dbReference>
<feature type="compositionally biased region" description="Polar residues" evidence="1">
    <location>
        <begin position="550"/>
        <end position="575"/>
    </location>
</feature>
<feature type="region of interest" description="Disordered" evidence="1">
    <location>
        <begin position="69"/>
        <end position="104"/>
    </location>
</feature>
<comment type="caution">
    <text evidence="2">The sequence shown here is derived from an EMBL/GenBank/DDBJ whole genome shotgun (WGS) entry which is preliminary data.</text>
</comment>
<reference evidence="2" key="1">
    <citation type="submission" date="2023-04" db="EMBL/GenBank/DDBJ databases">
        <title>Phytophthora lilii NBRC 32176.</title>
        <authorList>
            <person name="Ichikawa N."/>
            <person name="Sato H."/>
            <person name="Tonouchi N."/>
        </authorList>
    </citation>
    <scope>NUCLEOTIDE SEQUENCE</scope>
    <source>
        <strain evidence="2">NBRC 32176</strain>
    </source>
</reference>
<dbReference type="Gene3D" id="3.30.40.10">
    <property type="entry name" value="Zinc/RING finger domain, C3HC4 (zinc finger)"/>
    <property type="match status" value="1"/>
</dbReference>
<evidence type="ECO:0000313" key="2">
    <source>
        <dbReference type="EMBL" id="GMF22458.1"/>
    </source>
</evidence>
<dbReference type="PANTHER" id="PTHR13510:SF44">
    <property type="entry name" value="RABENOSYN-5"/>
    <property type="match status" value="1"/>
</dbReference>
<feature type="compositionally biased region" description="Low complexity" evidence="1">
    <location>
        <begin position="81"/>
        <end position="102"/>
    </location>
</feature>
<evidence type="ECO:0000313" key="3">
    <source>
        <dbReference type="Proteomes" id="UP001165083"/>
    </source>
</evidence>
<accession>A0A9W6TZA4</accession>
<dbReference type="InterPro" id="IPR013083">
    <property type="entry name" value="Znf_RING/FYVE/PHD"/>
</dbReference>
<dbReference type="EMBL" id="BSXW01000442">
    <property type="protein sequence ID" value="GMF22458.1"/>
    <property type="molecule type" value="Genomic_DNA"/>
</dbReference>
<sequence>MKGVIPFAPVHVTPDQARCYERQTRQLLDDTLREYDTQVAACNSGKNPLHDKWQWKPLKTHEGLSVYKERQPTHPELCPLASRTTKTSAGSSSASSVTSATDRTAKPTKAVAMAAYTPEMALVMSSSAVTGSSSIASAVVTGQIDGSLSDVMYGIIATDSAELQLRLRYMTDSEVLDTAMISCIQTPTAVEPFQFVGLQWVVRGEASRVKSSSKRPRDFVLLVATGIVQHKAPGAAEAQEIGFYLCHSVELQECGELEMQGLTRGWLTTCSLFAPAKGSSAQTNIFSRGFVDFKGKMQDYQAANMLSTLLLAGIADAATCGQSKKLSWLLNFKGAAAEFRRAQPESKVSSNRCGICDRKFGVLNSVASCNLCQVKMCSKCRVSRDLSFVKHRDAAASITQSRSWDEGHQAGGQVRCLTAVLCKNCKMNASRMDARVMARREVEAGYGLHEMARTAPMSGGETPVQHVRTSFSYSTQSGSEHSFSDSGSSQMRFWTPSTDTAKLRGRGEKQRTAVAWTPGTNTAALRGSSDDKEADDVVKPKVMIGRMDSGKSTLLDSSSRAKLESSVSSFASTLPSPRDRDSTQEESSFELTPYQPRQQHQPQYTGEDPEITYTYVPQRSTGMPSPQADLVRRMQELQMNAESVYQFTSKMNANTRYRHQQVVSTNSSTSISELD</sequence>